<dbReference type="InterPro" id="IPR020846">
    <property type="entry name" value="MFS_dom"/>
</dbReference>
<dbReference type="InterPro" id="IPR050327">
    <property type="entry name" value="Proton-linked_MCT"/>
</dbReference>
<comment type="caution">
    <text evidence="6">The sequence shown here is derived from an EMBL/GenBank/DDBJ whole genome shotgun (WGS) entry which is preliminary data.</text>
</comment>
<feature type="transmembrane region" description="Helical" evidence="4">
    <location>
        <begin position="319"/>
        <end position="346"/>
    </location>
</feature>
<evidence type="ECO:0000256" key="1">
    <source>
        <dbReference type="ARBA" id="ARBA00022692"/>
    </source>
</evidence>
<dbReference type="InterPro" id="IPR011701">
    <property type="entry name" value="MFS"/>
</dbReference>
<keyword evidence="2 4" id="KW-1133">Transmembrane helix</keyword>
<evidence type="ECO:0000256" key="3">
    <source>
        <dbReference type="ARBA" id="ARBA00023136"/>
    </source>
</evidence>
<evidence type="ECO:0000313" key="6">
    <source>
        <dbReference type="EMBL" id="HJA08204.1"/>
    </source>
</evidence>
<evidence type="ECO:0000256" key="2">
    <source>
        <dbReference type="ARBA" id="ARBA00022989"/>
    </source>
</evidence>
<dbReference type="SUPFAM" id="SSF103473">
    <property type="entry name" value="MFS general substrate transporter"/>
    <property type="match status" value="1"/>
</dbReference>
<feature type="transmembrane region" description="Helical" evidence="4">
    <location>
        <begin position="383"/>
        <end position="405"/>
    </location>
</feature>
<dbReference type="PROSITE" id="PS50850">
    <property type="entry name" value="MFS"/>
    <property type="match status" value="1"/>
</dbReference>
<evidence type="ECO:0000313" key="7">
    <source>
        <dbReference type="Proteomes" id="UP000824225"/>
    </source>
</evidence>
<feature type="transmembrane region" description="Helical" evidence="4">
    <location>
        <begin position="230"/>
        <end position="248"/>
    </location>
</feature>
<proteinExistence type="predicted"/>
<feature type="transmembrane region" description="Helical" evidence="4">
    <location>
        <begin position="295"/>
        <end position="313"/>
    </location>
</feature>
<dbReference type="Gene3D" id="1.20.1250.20">
    <property type="entry name" value="MFS general substrate transporter like domains"/>
    <property type="match status" value="2"/>
</dbReference>
<feature type="transmembrane region" description="Helical" evidence="4">
    <location>
        <begin position="76"/>
        <end position="95"/>
    </location>
</feature>
<reference evidence="6" key="2">
    <citation type="submission" date="2021-04" db="EMBL/GenBank/DDBJ databases">
        <authorList>
            <person name="Gilroy R."/>
        </authorList>
    </citation>
    <scope>NUCLEOTIDE SEQUENCE</scope>
    <source>
        <strain evidence="6">CHK186-16707</strain>
    </source>
</reference>
<reference evidence="6" key="1">
    <citation type="journal article" date="2021" name="PeerJ">
        <title>Extensive microbial diversity within the chicken gut microbiome revealed by metagenomics and culture.</title>
        <authorList>
            <person name="Gilroy R."/>
            <person name="Ravi A."/>
            <person name="Getino M."/>
            <person name="Pursley I."/>
            <person name="Horton D.L."/>
            <person name="Alikhan N.F."/>
            <person name="Baker D."/>
            <person name="Gharbi K."/>
            <person name="Hall N."/>
            <person name="Watson M."/>
            <person name="Adriaenssens E.M."/>
            <person name="Foster-Nyarko E."/>
            <person name="Jarju S."/>
            <person name="Secka A."/>
            <person name="Antonio M."/>
            <person name="Oren A."/>
            <person name="Chaudhuri R.R."/>
            <person name="La Ragione R."/>
            <person name="Hildebrand F."/>
            <person name="Pallen M.J."/>
        </authorList>
    </citation>
    <scope>NUCLEOTIDE SEQUENCE</scope>
    <source>
        <strain evidence="6">CHK186-16707</strain>
    </source>
</reference>
<dbReference type="PANTHER" id="PTHR11360:SF284">
    <property type="entry name" value="EG:103B4.3 PROTEIN-RELATED"/>
    <property type="match status" value="1"/>
</dbReference>
<dbReference type="GO" id="GO:0022857">
    <property type="term" value="F:transmembrane transporter activity"/>
    <property type="evidence" value="ECO:0007669"/>
    <property type="project" value="InterPro"/>
</dbReference>
<evidence type="ECO:0000259" key="5">
    <source>
        <dbReference type="PROSITE" id="PS50850"/>
    </source>
</evidence>
<keyword evidence="1 4" id="KW-0812">Transmembrane</keyword>
<protein>
    <submittedName>
        <fullName evidence="6">MFS transporter</fullName>
    </submittedName>
</protein>
<gene>
    <name evidence="6" type="ORF">H9962_03310</name>
</gene>
<dbReference type="Pfam" id="PF07690">
    <property type="entry name" value="MFS_1"/>
    <property type="match status" value="1"/>
</dbReference>
<feature type="transmembrane region" description="Helical" evidence="4">
    <location>
        <begin position="101"/>
        <end position="123"/>
    </location>
</feature>
<feature type="domain" description="Major facilitator superfamily (MFS) profile" evidence="5">
    <location>
        <begin position="227"/>
        <end position="428"/>
    </location>
</feature>
<accession>A0A9D2KJT5</accession>
<dbReference type="AlphaFoldDB" id="A0A9D2KJT5"/>
<dbReference type="InterPro" id="IPR036259">
    <property type="entry name" value="MFS_trans_sf"/>
</dbReference>
<feature type="transmembrane region" description="Helical" evidence="4">
    <location>
        <begin position="49"/>
        <end position="69"/>
    </location>
</feature>
<dbReference type="Proteomes" id="UP000824225">
    <property type="component" value="Unassembled WGS sequence"/>
</dbReference>
<feature type="transmembrane region" description="Helical" evidence="4">
    <location>
        <begin position="260"/>
        <end position="283"/>
    </location>
</feature>
<feature type="transmembrane region" description="Helical" evidence="4">
    <location>
        <begin position="165"/>
        <end position="187"/>
    </location>
</feature>
<sequence>MGKAFYGWYMVMFNLLVLASGTGLVNNSAGQFLKPLTEALGIARSEASLYNSCLTVVMILLVPQLTKLFKAARPRVWSTLGVFCVAGGWFCLSFAQNKWHLYLCAAVIGVGLSFTGTTMVAMITGKWFVKNKGKALGIAMLGTAMGAMIYNPVCAALIQSFGFRAAYRITAGILLCGMAPYLLGYAFKPEDKGQVALGLAERAPDGECIGVGTCEMSGLTWDEAKKTGSFLAVCFIAMALNACGIGIYTQMQAYLTDVGYAVVLAASVVSIASLCNGFAKMLFGWLDDKIGTRGNFCVATGVLFCGMLTLLFVREGIVMCYIAAVLFGVGLSCPTIITPMVTMAALGQKDFSAIYSRVASFFYLGATLGPIVSGLVFDLTGGYRAAILFYMALLAVCVLIGTRLLHHKAYETNAESAAPVSARAEQRA</sequence>
<dbReference type="PANTHER" id="PTHR11360">
    <property type="entry name" value="MONOCARBOXYLATE TRANSPORTER"/>
    <property type="match status" value="1"/>
</dbReference>
<evidence type="ECO:0000256" key="4">
    <source>
        <dbReference type="SAM" id="Phobius"/>
    </source>
</evidence>
<feature type="transmembrane region" description="Helical" evidence="4">
    <location>
        <begin position="135"/>
        <end position="159"/>
    </location>
</feature>
<keyword evidence="3 4" id="KW-0472">Membrane</keyword>
<organism evidence="6 7">
    <name type="scientific">Candidatus Mailhella merdigallinarum</name>
    <dbReference type="NCBI Taxonomy" id="2838658"/>
    <lineage>
        <taxon>Bacteria</taxon>
        <taxon>Pseudomonadati</taxon>
        <taxon>Thermodesulfobacteriota</taxon>
        <taxon>Desulfovibrionia</taxon>
        <taxon>Desulfovibrionales</taxon>
        <taxon>Desulfovibrionaceae</taxon>
        <taxon>Mailhella</taxon>
    </lineage>
</organism>
<dbReference type="EMBL" id="DXAN01000006">
    <property type="protein sequence ID" value="HJA08204.1"/>
    <property type="molecule type" value="Genomic_DNA"/>
</dbReference>
<name>A0A9D2KJT5_9BACT</name>
<feature type="transmembrane region" description="Helical" evidence="4">
    <location>
        <begin position="358"/>
        <end position="377"/>
    </location>
</feature>